<sequence length="381" mass="43144">MPEASGLLVEKLYGDVFAVLRKWEFLILRLEALLIWERIVPSVIFTVAVHATFWAIALTQFTTLFVFCFVLLLVVIGDFSQKWIVYLLEDRNRTPGSFTDFVLSSLEKGQILSISDLSRVLARALYYVMKLLNGMAPCRRSRPLLFFVVTSTCSLLCILLSFYLPGLAICYGILNICLITPALLHHRIALRVWDVVKPILVRIEAEFDKHPFESVSERQAGEAELYQPIIEAAEASHPELLSSEDREGFLSDEFLSTRRRRRSGSEELDTSEAVFIKQFVPKMTDEEIDRLFAGVLGEGDPGSSLPPESASYEKRPRTPSAKLDTSLSESIPIMSDEYATDEDETDGIMDEDDDQEVQEVEGRDRSKEHDLEGFVFVPKSK</sequence>
<feature type="domain" description="RETREG1-3/ARL6IP-like N-terminal reticulon-homology" evidence="7">
    <location>
        <begin position="22"/>
        <end position="204"/>
    </location>
</feature>
<evidence type="ECO:0000313" key="9">
    <source>
        <dbReference type="Proteomes" id="UP001497525"/>
    </source>
</evidence>
<evidence type="ECO:0000313" key="8">
    <source>
        <dbReference type="EMBL" id="CAL5139789.1"/>
    </source>
</evidence>
<feature type="region of interest" description="Disordered" evidence="5">
    <location>
        <begin position="295"/>
        <end position="381"/>
    </location>
</feature>
<feature type="compositionally biased region" description="Basic and acidic residues" evidence="5">
    <location>
        <begin position="360"/>
        <end position="372"/>
    </location>
</feature>
<dbReference type="Proteomes" id="UP001497525">
    <property type="component" value="Unassembled WGS sequence"/>
</dbReference>
<name>A0AAV2TUB6_CALDB</name>
<evidence type="ECO:0000256" key="3">
    <source>
        <dbReference type="ARBA" id="ARBA00022989"/>
    </source>
</evidence>
<keyword evidence="4 6" id="KW-0472">Membrane</keyword>
<reference evidence="8" key="1">
    <citation type="submission" date="2024-06" db="EMBL/GenBank/DDBJ databases">
        <authorList>
            <person name="Liu X."/>
            <person name="Lenzi L."/>
            <person name="Haldenby T S."/>
            <person name="Uol C."/>
        </authorList>
    </citation>
    <scope>NUCLEOTIDE SEQUENCE</scope>
</reference>
<accession>A0AAV2TUB6</accession>
<dbReference type="PANTHER" id="PTHR20952:SF4">
    <property type="entry name" value="RETICULOPHAGY REGULATOR 2"/>
    <property type="match status" value="1"/>
</dbReference>
<evidence type="ECO:0000256" key="6">
    <source>
        <dbReference type="SAM" id="Phobius"/>
    </source>
</evidence>
<comment type="caution">
    <text evidence="8">The sequence shown here is derived from an EMBL/GenBank/DDBJ whole genome shotgun (WGS) entry which is preliminary data.</text>
</comment>
<evidence type="ECO:0000256" key="1">
    <source>
        <dbReference type="ARBA" id="ARBA00004141"/>
    </source>
</evidence>
<dbReference type="GO" id="GO:0005783">
    <property type="term" value="C:endoplasmic reticulum"/>
    <property type="evidence" value="ECO:0007669"/>
    <property type="project" value="UniProtKB-ARBA"/>
</dbReference>
<dbReference type="GO" id="GO:0016020">
    <property type="term" value="C:membrane"/>
    <property type="evidence" value="ECO:0007669"/>
    <property type="project" value="UniProtKB-SubCell"/>
</dbReference>
<protein>
    <recommendedName>
        <fullName evidence="7">RETREG1-3/ARL6IP-like N-terminal reticulon-homology domain-containing protein</fullName>
    </recommendedName>
</protein>
<comment type="subcellular location">
    <subcellularLocation>
        <location evidence="1">Membrane</location>
        <topology evidence="1">Multi-pass membrane protein</topology>
    </subcellularLocation>
</comment>
<keyword evidence="2 6" id="KW-0812">Transmembrane</keyword>
<gene>
    <name evidence="8" type="ORF">CDAUBV1_LOCUS14984</name>
</gene>
<dbReference type="PANTHER" id="PTHR20952">
    <property type="entry name" value="ADP-RIBOSYLATION-LIKE FACTOR 6-INTERACTING PROTEIN"/>
    <property type="match status" value="1"/>
</dbReference>
<evidence type="ECO:0000256" key="4">
    <source>
        <dbReference type="ARBA" id="ARBA00023136"/>
    </source>
</evidence>
<dbReference type="EMBL" id="CAXLJL010000645">
    <property type="protein sequence ID" value="CAL5139789.1"/>
    <property type="molecule type" value="Genomic_DNA"/>
</dbReference>
<feature type="transmembrane region" description="Helical" evidence="6">
    <location>
        <begin position="64"/>
        <end position="88"/>
    </location>
</feature>
<dbReference type="InterPro" id="IPR052114">
    <property type="entry name" value="ER_autophagy_membrane_reg"/>
</dbReference>
<dbReference type="AlphaFoldDB" id="A0AAV2TUB6"/>
<evidence type="ECO:0000259" key="7">
    <source>
        <dbReference type="Pfam" id="PF24456"/>
    </source>
</evidence>
<organism evidence="8 9">
    <name type="scientific">Calicophoron daubneyi</name>
    <name type="common">Rumen fluke</name>
    <name type="synonym">Paramphistomum daubneyi</name>
    <dbReference type="NCBI Taxonomy" id="300641"/>
    <lineage>
        <taxon>Eukaryota</taxon>
        <taxon>Metazoa</taxon>
        <taxon>Spiralia</taxon>
        <taxon>Lophotrochozoa</taxon>
        <taxon>Platyhelminthes</taxon>
        <taxon>Trematoda</taxon>
        <taxon>Digenea</taxon>
        <taxon>Plagiorchiida</taxon>
        <taxon>Pronocephalata</taxon>
        <taxon>Paramphistomoidea</taxon>
        <taxon>Paramphistomidae</taxon>
        <taxon>Calicophoron</taxon>
    </lineage>
</organism>
<evidence type="ECO:0000256" key="5">
    <source>
        <dbReference type="SAM" id="MobiDB-lite"/>
    </source>
</evidence>
<proteinExistence type="predicted"/>
<feature type="transmembrane region" description="Helical" evidence="6">
    <location>
        <begin position="144"/>
        <end position="164"/>
    </location>
</feature>
<dbReference type="InterPro" id="IPR057282">
    <property type="entry name" value="RETREG1-3-like_RHD"/>
</dbReference>
<evidence type="ECO:0000256" key="2">
    <source>
        <dbReference type="ARBA" id="ARBA00022692"/>
    </source>
</evidence>
<feature type="compositionally biased region" description="Acidic residues" evidence="5">
    <location>
        <begin position="338"/>
        <end position="359"/>
    </location>
</feature>
<dbReference type="Pfam" id="PF24456">
    <property type="entry name" value="RHD_RETREG1-3"/>
    <property type="match status" value="1"/>
</dbReference>
<keyword evidence="3 6" id="KW-1133">Transmembrane helix</keyword>